<comment type="similarity">
    <text evidence="1">Belongs to the universal ribosomal protein uL18 family.</text>
</comment>
<protein>
    <recommendedName>
        <fullName evidence="7">Ribosomal protein L18</fullName>
    </recommendedName>
</protein>
<reference evidence="5" key="1">
    <citation type="submission" date="2022-04" db="EMBL/GenBank/DDBJ databases">
        <title>Carnegiea gigantea Genome sequencing and assembly v2.</title>
        <authorList>
            <person name="Copetti D."/>
            <person name="Sanderson M.J."/>
            <person name="Burquez A."/>
            <person name="Wojciechowski M.F."/>
        </authorList>
    </citation>
    <scope>NUCLEOTIDE SEQUENCE</scope>
    <source>
        <strain evidence="5">SGP5-SGP5p</strain>
        <tissue evidence="5">Aerial part</tissue>
    </source>
</reference>
<dbReference type="Proteomes" id="UP001153076">
    <property type="component" value="Unassembled WGS sequence"/>
</dbReference>
<feature type="region of interest" description="Disordered" evidence="4">
    <location>
        <begin position="171"/>
        <end position="212"/>
    </location>
</feature>
<keyword evidence="6" id="KW-1185">Reference proteome</keyword>
<dbReference type="InterPro" id="IPR005484">
    <property type="entry name" value="Ribosomal_uL18_bac/plant/anim"/>
</dbReference>
<dbReference type="SUPFAM" id="SSF53137">
    <property type="entry name" value="Translational machinery components"/>
    <property type="match status" value="1"/>
</dbReference>
<proteinExistence type="inferred from homology"/>
<gene>
    <name evidence="5" type="ORF">Cgig2_011048</name>
</gene>
<dbReference type="PANTHER" id="PTHR12899">
    <property type="entry name" value="39S RIBOSOMAL PROTEIN L18, MITOCHONDRIAL"/>
    <property type="match status" value="1"/>
</dbReference>
<dbReference type="CDD" id="cd00432">
    <property type="entry name" value="Ribosomal_L18_L5e"/>
    <property type="match status" value="1"/>
</dbReference>
<dbReference type="PANTHER" id="PTHR12899:SF7">
    <property type="entry name" value="EXPRESSED PROTEIN"/>
    <property type="match status" value="1"/>
</dbReference>
<evidence type="ECO:0000256" key="4">
    <source>
        <dbReference type="SAM" id="MobiDB-lite"/>
    </source>
</evidence>
<evidence type="ECO:0000256" key="3">
    <source>
        <dbReference type="ARBA" id="ARBA00023274"/>
    </source>
</evidence>
<dbReference type="Pfam" id="PF00861">
    <property type="entry name" value="Ribosomal_L18p"/>
    <property type="match status" value="1"/>
</dbReference>
<name>A0A9Q1KG68_9CARY</name>
<organism evidence="5 6">
    <name type="scientific">Carnegiea gigantea</name>
    <dbReference type="NCBI Taxonomy" id="171969"/>
    <lineage>
        <taxon>Eukaryota</taxon>
        <taxon>Viridiplantae</taxon>
        <taxon>Streptophyta</taxon>
        <taxon>Embryophyta</taxon>
        <taxon>Tracheophyta</taxon>
        <taxon>Spermatophyta</taxon>
        <taxon>Magnoliopsida</taxon>
        <taxon>eudicotyledons</taxon>
        <taxon>Gunneridae</taxon>
        <taxon>Pentapetalae</taxon>
        <taxon>Caryophyllales</taxon>
        <taxon>Cactineae</taxon>
        <taxon>Cactaceae</taxon>
        <taxon>Cactoideae</taxon>
        <taxon>Echinocereeae</taxon>
        <taxon>Carnegiea</taxon>
    </lineage>
</organism>
<feature type="compositionally biased region" description="Basic and acidic residues" evidence="4">
    <location>
        <begin position="174"/>
        <end position="184"/>
    </location>
</feature>
<dbReference type="EMBL" id="JAKOGI010000134">
    <property type="protein sequence ID" value="KAJ8442778.1"/>
    <property type="molecule type" value="Genomic_DNA"/>
</dbReference>
<dbReference type="OrthoDB" id="1932324at2759"/>
<dbReference type="GO" id="GO:0003735">
    <property type="term" value="F:structural constituent of ribosome"/>
    <property type="evidence" value="ECO:0007669"/>
    <property type="project" value="InterPro"/>
</dbReference>
<evidence type="ECO:0000313" key="5">
    <source>
        <dbReference type="EMBL" id="KAJ8442778.1"/>
    </source>
</evidence>
<dbReference type="AlphaFoldDB" id="A0A9Q1KG68"/>
<evidence type="ECO:0000256" key="1">
    <source>
        <dbReference type="ARBA" id="ARBA00007116"/>
    </source>
</evidence>
<evidence type="ECO:0000313" key="6">
    <source>
        <dbReference type="Proteomes" id="UP001153076"/>
    </source>
</evidence>
<keyword evidence="3" id="KW-0687">Ribonucleoprotein</keyword>
<evidence type="ECO:0000256" key="2">
    <source>
        <dbReference type="ARBA" id="ARBA00022980"/>
    </source>
</evidence>
<accession>A0A9Q1KG68</accession>
<keyword evidence="2" id="KW-0689">Ribosomal protein</keyword>
<dbReference type="GO" id="GO:1990904">
    <property type="term" value="C:ribonucleoprotein complex"/>
    <property type="evidence" value="ECO:0007669"/>
    <property type="project" value="UniProtKB-KW"/>
</dbReference>
<dbReference type="GO" id="GO:0005840">
    <property type="term" value="C:ribosome"/>
    <property type="evidence" value="ECO:0007669"/>
    <property type="project" value="UniProtKB-KW"/>
</dbReference>
<dbReference type="GO" id="GO:0006412">
    <property type="term" value="P:translation"/>
    <property type="evidence" value="ECO:0007669"/>
    <property type="project" value="InterPro"/>
</dbReference>
<dbReference type="Gene3D" id="3.30.420.100">
    <property type="match status" value="1"/>
</dbReference>
<evidence type="ECO:0008006" key="7">
    <source>
        <dbReference type="Google" id="ProtNLM"/>
    </source>
</evidence>
<dbReference type="InterPro" id="IPR057268">
    <property type="entry name" value="Ribosomal_L18"/>
</dbReference>
<sequence>MQSGRRLSFSGSIVSPPVLTHFFNRCCSSGLPLIGKDDEPTDVSVPSRNGDVNLRDHPRGSYSSPLFWQDQPQLHSHQIKVVHSDSWGVSSLAHLSKHVSKGVEHERKLRSSGIQAMGNGVGNNPQCAEDDPDLDEIEDLRIHGNLFYKIDRGSKEFEEYAFEFHRRKSSSNKNKWETNSRENDSCDSIAKTQKPLKGKDGQQPFSKRGLRDNSVQSFVNEERLVRTIKEKYIVCARNEIDSCLVRKKHRTPTFNQLTGPYHEPFCLDIYVSKGSVRACVVHRVTSKVVVVAHSISKDMKFELGSTKSAGAAAAVGKVLAQRALADDIHDMIFTPRKGDKLQGKLQIVLQSIIDHGVNIKVKLKQRNPNKAVSKPLINVQLSR</sequence>
<dbReference type="GO" id="GO:0008097">
    <property type="term" value="F:5S rRNA binding"/>
    <property type="evidence" value="ECO:0007669"/>
    <property type="project" value="TreeGrafter"/>
</dbReference>
<comment type="caution">
    <text evidence="5">The sequence shown here is derived from an EMBL/GenBank/DDBJ whole genome shotgun (WGS) entry which is preliminary data.</text>
</comment>
<feature type="region of interest" description="Disordered" evidence="4">
    <location>
        <begin position="35"/>
        <end position="56"/>
    </location>
</feature>